<evidence type="ECO:0000313" key="2">
    <source>
        <dbReference type="Proteomes" id="UP001230207"/>
    </source>
</evidence>
<gene>
    <name evidence="1" type="ORF">QO002_002450</name>
</gene>
<proteinExistence type="predicted"/>
<comment type="caution">
    <text evidence="1">The sequence shown here is derived from an EMBL/GenBank/DDBJ whole genome shotgun (WGS) entry which is preliminary data.</text>
</comment>
<dbReference type="SUPFAM" id="SSF56784">
    <property type="entry name" value="HAD-like"/>
    <property type="match status" value="1"/>
</dbReference>
<protein>
    <submittedName>
        <fullName evidence="1">Uncharacterized protein</fullName>
    </submittedName>
</protein>
<dbReference type="Proteomes" id="UP001230207">
    <property type="component" value="Unassembled WGS sequence"/>
</dbReference>
<keyword evidence="2" id="KW-1185">Reference proteome</keyword>
<name>A0ABU0BQR9_9HYPH</name>
<dbReference type="InterPro" id="IPR036412">
    <property type="entry name" value="HAD-like_sf"/>
</dbReference>
<organism evidence="1 2">
    <name type="scientific">Pararhizobium capsulatum DSM 1112</name>
    <dbReference type="NCBI Taxonomy" id="1121113"/>
    <lineage>
        <taxon>Bacteria</taxon>
        <taxon>Pseudomonadati</taxon>
        <taxon>Pseudomonadota</taxon>
        <taxon>Alphaproteobacteria</taxon>
        <taxon>Hyphomicrobiales</taxon>
        <taxon>Rhizobiaceae</taxon>
        <taxon>Rhizobium/Agrobacterium group</taxon>
        <taxon>Pararhizobium</taxon>
    </lineage>
</organism>
<reference evidence="1 2" key="1">
    <citation type="submission" date="2023-07" db="EMBL/GenBank/DDBJ databases">
        <title>Genomic Encyclopedia of Type Strains, Phase IV (KMG-IV): sequencing the most valuable type-strain genomes for metagenomic binning, comparative biology and taxonomic classification.</title>
        <authorList>
            <person name="Goeker M."/>
        </authorList>
    </citation>
    <scope>NUCLEOTIDE SEQUENCE [LARGE SCALE GENOMIC DNA]</scope>
    <source>
        <strain evidence="1 2">DSM 1112</strain>
    </source>
</reference>
<dbReference type="EMBL" id="JAUSVF010000001">
    <property type="protein sequence ID" value="MDQ0320312.1"/>
    <property type="molecule type" value="Genomic_DNA"/>
</dbReference>
<evidence type="ECO:0000313" key="1">
    <source>
        <dbReference type="EMBL" id="MDQ0320312.1"/>
    </source>
</evidence>
<dbReference type="RefSeq" id="WP_307229960.1">
    <property type="nucleotide sequence ID" value="NZ_JAUSVF010000001.1"/>
</dbReference>
<accession>A0ABU0BQR9</accession>
<sequence length="220" mass="24611">MAGMPDFDDIKLTGRPLIVCDIDEVVLEFVTPFRDFLRSQGHDLLPRSFRLTGNVVLENTGEPVAEGDVKALLEAFFLVQESWQVPAPRAVETLESLARDADLIFLTAMPPRHTAIRRALLDRHDLHYPLLATEDAKGPVIRQLTAQAPVPTAFLDDIARNLHSVRDSVPDCLLIHLMANEGFRRMAPPAGDGVLLAESWDEAEVLIRKHFFGETNSDRR</sequence>